<dbReference type="GO" id="GO:0016301">
    <property type="term" value="F:kinase activity"/>
    <property type="evidence" value="ECO:0007669"/>
    <property type="project" value="UniProtKB-KW"/>
</dbReference>
<dbReference type="PATRIC" id="fig|1196324.3.peg.916"/>
<gene>
    <name evidence="1" type="ORF">A374_04504</name>
</gene>
<keyword evidence="2" id="KW-1185">Reference proteome</keyword>
<reference evidence="1 2" key="1">
    <citation type="journal article" date="2012" name="J. Bacteriol.">
        <title>Genome of Bacillus macauensis ZFHKF-1, a Long-Chain-Forming Bacterium.</title>
        <authorList>
            <person name="Cai L."/>
            <person name="Zhang T."/>
        </authorList>
    </citation>
    <scope>NUCLEOTIDE SEQUENCE [LARGE SCALE GENOMIC DNA]</scope>
    <source>
        <strain evidence="1 2">ZFHKF-1</strain>
    </source>
</reference>
<dbReference type="Gene3D" id="2.30.30.430">
    <property type="entry name" value="Kinase associated protein B domain"/>
    <property type="match status" value="1"/>
</dbReference>
<dbReference type="SMART" id="SM01298">
    <property type="entry name" value="KapB"/>
    <property type="match status" value="1"/>
</dbReference>
<sequence>MIQTGTMVTALYKTGKYIGQVVNIKNDKALVEVHAVLKHPDQGDLHQYKQSDVGFFHQRKALAFQEKTWAPLSTVSAYEGEVPLYDHSLQTALTALEDVLKQRGDEWSARSLMCLESLKKEYVSLR</sequence>
<dbReference type="eggNOG" id="ENOG5032UIM">
    <property type="taxonomic scope" value="Bacteria"/>
</dbReference>
<evidence type="ECO:0000313" key="1">
    <source>
        <dbReference type="EMBL" id="EIT86805.1"/>
    </source>
</evidence>
<proteinExistence type="predicted"/>
<name>I8UIT6_9BACL</name>
<dbReference type="Proteomes" id="UP000004080">
    <property type="component" value="Unassembled WGS sequence"/>
</dbReference>
<dbReference type="InterPro" id="IPR014916">
    <property type="entry name" value="KapB"/>
</dbReference>
<keyword evidence="1" id="KW-0418">Kinase</keyword>
<comment type="caution">
    <text evidence="1">The sequence shown here is derived from an EMBL/GenBank/DDBJ whole genome shotgun (WGS) entry which is preliminary data.</text>
</comment>
<dbReference type="EMBL" id="AKKV01000020">
    <property type="protein sequence ID" value="EIT86805.1"/>
    <property type="molecule type" value="Genomic_DNA"/>
</dbReference>
<accession>I8UIT6</accession>
<protein>
    <submittedName>
        <fullName evidence="1">Kinase-associated protein B</fullName>
    </submittedName>
</protein>
<dbReference type="OrthoDB" id="2407789at2"/>
<dbReference type="SUPFAM" id="SSF141251">
    <property type="entry name" value="Kinase-associated protein B-like"/>
    <property type="match status" value="1"/>
</dbReference>
<dbReference type="RefSeq" id="WP_007201000.1">
    <property type="nucleotide sequence ID" value="NZ_AKKV01000020.1"/>
</dbReference>
<evidence type="ECO:0000313" key="2">
    <source>
        <dbReference type="Proteomes" id="UP000004080"/>
    </source>
</evidence>
<keyword evidence="1" id="KW-0808">Transferase</keyword>
<dbReference type="AlphaFoldDB" id="I8UIT6"/>
<organism evidence="1 2">
    <name type="scientific">Fictibacillus macauensis ZFHKF-1</name>
    <dbReference type="NCBI Taxonomy" id="1196324"/>
    <lineage>
        <taxon>Bacteria</taxon>
        <taxon>Bacillati</taxon>
        <taxon>Bacillota</taxon>
        <taxon>Bacilli</taxon>
        <taxon>Bacillales</taxon>
        <taxon>Fictibacillaceae</taxon>
        <taxon>Fictibacillus</taxon>
    </lineage>
</organism>
<dbReference type="InterPro" id="IPR038080">
    <property type="entry name" value="KapB_sf"/>
</dbReference>
<dbReference type="Pfam" id="PF08810">
    <property type="entry name" value="KapB"/>
    <property type="match status" value="1"/>
</dbReference>
<dbReference type="STRING" id="1196324.A374_04504"/>